<dbReference type="InterPro" id="IPR011051">
    <property type="entry name" value="RmlC_Cupin_sf"/>
</dbReference>
<keyword evidence="1" id="KW-0805">Transcription regulation</keyword>
<proteinExistence type="predicted"/>
<sequence>MNPTSLVTPTAPTDLDYEAFRSTAVDQFVPLQVTSDRPDAFHGRMHGSVLDDVHVVDIGATAHTVERTPDLIARGGADRYKVTMQLAGRGLLVQDGREAVLEPGDLAIYDTGRPYSLIFDEATRILVFMFPRRLVDLPVDSVGELTSVRFPGDRGVGAIVGPLLRRTADPAQQRSRATASRLTYGALDFVTTLLSDELDQRSDPRDPHAALVRRIRAYIDDHLGDADLDPGQIASAHYISTRHLHGLFQGQGTTVAAWIRSQRLERCRRDLLDPVFADRSVGAVAARWGLHDAAHFSRIFKATFGLAPSEHRQSARR</sequence>
<dbReference type="RefSeq" id="WP_141162994.1">
    <property type="nucleotide sequence ID" value="NZ_VHQG01000002.1"/>
</dbReference>
<comment type="caution">
    <text evidence="5">The sequence shown here is derived from an EMBL/GenBank/DDBJ whole genome shotgun (WGS) entry which is preliminary data.</text>
</comment>
<keyword evidence="2" id="KW-0238">DNA-binding</keyword>
<dbReference type="GO" id="GO:0043565">
    <property type="term" value="F:sequence-specific DNA binding"/>
    <property type="evidence" value="ECO:0007669"/>
    <property type="project" value="InterPro"/>
</dbReference>
<dbReference type="AlphaFoldDB" id="A0A506XSB2"/>
<dbReference type="Proteomes" id="UP000316252">
    <property type="component" value="Unassembled WGS sequence"/>
</dbReference>
<gene>
    <name evidence="5" type="ORF">FJ657_07060</name>
</gene>
<dbReference type="InterPro" id="IPR018060">
    <property type="entry name" value="HTH_AraC"/>
</dbReference>
<dbReference type="InterPro" id="IPR035418">
    <property type="entry name" value="AraC-bd_2"/>
</dbReference>
<evidence type="ECO:0000256" key="1">
    <source>
        <dbReference type="ARBA" id="ARBA00023015"/>
    </source>
</evidence>
<name>A0A506XSB2_9MICO</name>
<evidence type="ECO:0000313" key="5">
    <source>
        <dbReference type="EMBL" id="TPW75634.1"/>
    </source>
</evidence>
<dbReference type="SUPFAM" id="SSF46689">
    <property type="entry name" value="Homeodomain-like"/>
    <property type="match status" value="1"/>
</dbReference>
<keyword evidence="3" id="KW-0804">Transcription</keyword>
<evidence type="ECO:0000256" key="3">
    <source>
        <dbReference type="ARBA" id="ARBA00023163"/>
    </source>
</evidence>
<dbReference type="PANTHER" id="PTHR46796">
    <property type="entry name" value="HTH-TYPE TRANSCRIPTIONAL ACTIVATOR RHAS-RELATED"/>
    <property type="match status" value="1"/>
</dbReference>
<dbReference type="GO" id="GO:0003700">
    <property type="term" value="F:DNA-binding transcription factor activity"/>
    <property type="evidence" value="ECO:0007669"/>
    <property type="project" value="InterPro"/>
</dbReference>
<evidence type="ECO:0000259" key="4">
    <source>
        <dbReference type="PROSITE" id="PS01124"/>
    </source>
</evidence>
<dbReference type="InterPro" id="IPR050204">
    <property type="entry name" value="AraC_XylS_family_regulators"/>
</dbReference>
<dbReference type="PANTHER" id="PTHR46796:SF6">
    <property type="entry name" value="ARAC SUBFAMILY"/>
    <property type="match status" value="1"/>
</dbReference>
<protein>
    <submittedName>
        <fullName evidence="5">Helix-turn-helix domain-containing protein</fullName>
    </submittedName>
</protein>
<evidence type="ECO:0000256" key="2">
    <source>
        <dbReference type="ARBA" id="ARBA00023125"/>
    </source>
</evidence>
<dbReference type="Pfam" id="PF14525">
    <property type="entry name" value="AraC_binding_2"/>
    <property type="match status" value="1"/>
</dbReference>
<organism evidence="5 6">
    <name type="scientific">Schumannella soli</name>
    <dbReference type="NCBI Taxonomy" id="2590779"/>
    <lineage>
        <taxon>Bacteria</taxon>
        <taxon>Bacillati</taxon>
        <taxon>Actinomycetota</taxon>
        <taxon>Actinomycetes</taxon>
        <taxon>Micrococcales</taxon>
        <taxon>Microbacteriaceae</taxon>
        <taxon>Schumannella</taxon>
    </lineage>
</organism>
<dbReference type="InterPro" id="IPR009057">
    <property type="entry name" value="Homeodomain-like_sf"/>
</dbReference>
<evidence type="ECO:0000313" key="6">
    <source>
        <dbReference type="Proteomes" id="UP000316252"/>
    </source>
</evidence>
<dbReference type="Pfam" id="PF12833">
    <property type="entry name" value="HTH_18"/>
    <property type="match status" value="1"/>
</dbReference>
<feature type="domain" description="HTH araC/xylS-type" evidence="4">
    <location>
        <begin position="213"/>
        <end position="314"/>
    </location>
</feature>
<dbReference type="PROSITE" id="PS01124">
    <property type="entry name" value="HTH_ARAC_FAMILY_2"/>
    <property type="match status" value="1"/>
</dbReference>
<dbReference type="SUPFAM" id="SSF51182">
    <property type="entry name" value="RmlC-like cupins"/>
    <property type="match status" value="1"/>
</dbReference>
<dbReference type="SMART" id="SM00342">
    <property type="entry name" value="HTH_ARAC"/>
    <property type="match status" value="1"/>
</dbReference>
<accession>A0A506XSB2</accession>
<dbReference type="EMBL" id="VHQG01000002">
    <property type="protein sequence ID" value="TPW75634.1"/>
    <property type="molecule type" value="Genomic_DNA"/>
</dbReference>
<dbReference type="Gene3D" id="1.10.10.60">
    <property type="entry name" value="Homeodomain-like"/>
    <property type="match status" value="1"/>
</dbReference>
<reference evidence="5 6" key="1">
    <citation type="submission" date="2019-06" db="EMBL/GenBank/DDBJ databases">
        <authorList>
            <person name="Li F."/>
        </authorList>
    </citation>
    <scope>NUCLEOTIDE SEQUENCE [LARGE SCALE GENOMIC DNA]</scope>
    <source>
        <strain evidence="5 6">10F1D-1</strain>
    </source>
</reference>
<keyword evidence="6" id="KW-1185">Reference proteome</keyword>
<dbReference type="OrthoDB" id="9799345at2"/>